<keyword evidence="2" id="KW-1185">Reference proteome</keyword>
<dbReference type="RefSeq" id="WP_015206095.1">
    <property type="nucleotide sequence ID" value="NC_019757.1"/>
</dbReference>
<dbReference type="SUPFAM" id="SSF53067">
    <property type="entry name" value="Actin-like ATPase domain"/>
    <property type="match status" value="1"/>
</dbReference>
<gene>
    <name evidence="1" type="ORF">Cylst_0499</name>
</gene>
<protein>
    <submittedName>
        <fullName evidence="1">Molecular chaperone</fullName>
    </submittedName>
</protein>
<name>K9WRK8_9NOST</name>
<evidence type="ECO:0000313" key="1">
    <source>
        <dbReference type="EMBL" id="AFZ22838.1"/>
    </source>
</evidence>
<reference evidence="1 2" key="1">
    <citation type="submission" date="2012-06" db="EMBL/GenBank/DDBJ databases">
        <title>Finished chromosome of genome of Cylindrospermum stagnale PCC 7417.</title>
        <authorList>
            <consortium name="US DOE Joint Genome Institute"/>
            <person name="Gugger M."/>
            <person name="Coursin T."/>
            <person name="Rippka R."/>
            <person name="Tandeau De Marsac N."/>
            <person name="Huntemann M."/>
            <person name="Wei C.-L."/>
            <person name="Han J."/>
            <person name="Detter J.C."/>
            <person name="Han C."/>
            <person name="Tapia R."/>
            <person name="Chen A."/>
            <person name="Kyrpides N."/>
            <person name="Mavromatis K."/>
            <person name="Markowitz V."/>
            <person name="Szeto E."/>
            <person name="Ivanova N."/>
            <person name="Pagani I."/>
            <person name="Pati A."/>
            <person name="Goodwin L."/>
            <person name="Nordberg H.P."/>
            <person name="Cantor M.N."/>
            <person name="Hua S.X."/>
            <person name="Woyke T."/>
            <person name="Kerfeld C.A."/>
        </authorList>
    </citation>
    <scope>NUCLEOTIDE SEQUENCE [LARGE SCALE GENOMIC DNA]</scope>
    <source>
        <strain evidence="1 2">PCC 7417</strain>
    </source>
</reference>
<proteinExistence type="predicted"/>
<dbReference type="KEGG" id="csg:Cylst_0499"/>
<evidence type="ECO:0000313" key="2">
    <source>
        <dbReference type="Proteomes" id="UP000010475"/>
    </source>
</evidence>
<dbReference type="eggNOG" id="COG0443">
    <property type="taxonomic scope" value="Bacteria"/>
</dbReference>
<dbReference type="Gene3D" id="3.90.640.10">
    <property type="entry name" value="Actin, Chain A, domain 4"/>
    <property type="match status" value="1"/>
</dbReference>
<dbReference type="EMBL" id="CP003642">
    <property type="protein sequence ID" value="AFZ22838.1"/>
    <property type="molecule type" value="Genomic_DNA"/>
</dbReference>
<sequence length="1215" mass="137889">MPVEIRLPPRYQLRVKEHNNLDIPAIQIFAFGSNIPHISRILCTVRGTPIEIAVQIQKAYKQFNSATPTKISNLGQLGQYPCKLEQPITEPVNCTLQVIVEYFDADAAGNPLLSVQKHIGAECYLWCLPDFPEISRYVEQPTQNLTPQPYSLALSKPFLLEEGSGKTFVSWNGDNSKPLSFQERFGEVEKGFLDIVESQPDFQQLPIEQTTEMDTAMNPFQLNLNNSSEQQPSEKQQKRFPGWFALDFGTSNSTVTLFDPIEVPIAEILPREQELRLRDRLAQWLSSPAAVALPDVSASEWEKFIADISKNLEIEPHRLSEVFESDRKEQFLEAIRQIELCLGNSDRFRRAVSKKLYQIYHEVFRVPTLESQNLIPVVLDIDRRETEIKSELEVSQLMPLQLRMGREASDNRKKAIAQGTSTSLKEIISRFHHSPKRYFGQERSFPVILDGQEATINVNQLIQAAWGNLIELTEDYRQRARRRFSEGDFLTAVVTYPTVAPPVVRKEVKELVEQLGFDDVQTAYDEAVAVAIFFLWREFGGNLNIGIESFKTRCRQVGNKWSQNVLVLDIGGGTTDLALIELTLEDKTPSFADHEDRGLGGRYYKLTPKLLGSSGHLQLGGELITLRIFRLLKVAIADFLLTAVTKGDLESEKLEDLINSELNERFLAQGQFKSGSLLRCLDKENPEGDVASKDALDTAEKVLPTRWQQAPQRLQTFYTLWEHSETAKLKLGQKPPTDASLLTFTLSEQQIGELLTQSGVKFQIRDPNSIGLTLECQQFERAAISPIKEAIGIAQGLMESRLHPKDLTKDSANTHKVDWLILSGKTCNLDLVQQQIYQEFSKSPYFVWNPERITFVLEFTKLATSAGACYAEKLRRLRFDPEESKELLRKGANQLEIDVKNLFYYLPCNFKRKTQSNDLLPIFNAGQELYQLSAWENVAKVRTQWKGIQLTNIIYRQDYEDGDLRLWGSFDGKSLMDKLQMEEKEFLTKIKVQFEIDQTLQFSVLLCQGNPHYLIDVSGIDLNSVISSSADTADKSDLFADGKLPWNIAVEGSHKVLNDGDIAINVLESATVDQPDAYHLVFEAGKEESKSLKIFHYLLDGVTQPGSGLISNPLPPFPQAGQHTFYVYQTDTETNSKKWIRIGALSKPDVTTDYPCQYRVSLDDKGILRMHAGEVPYWTSTNQECLKQEGCIFRAELELQPNEVDKERDPFCGIH</sequence>
<organism evidence="1 2">
    <name type="scientific">Cylindrospermum stagnale PCC 7417</name>
    <dbReference type="NCBI Taxonomy" id="56107"/>
    <lineage>
        <taxon>Bacteria</taxon>
        <taxon>Bacillati</taxon>
        <taxon>Cyanobacteriota</taxon>
        <taxon>Cyanophyceae</taxon>
        <taxon>Nostocales</taxon>
        <taxon>Nostocaceae</taxon>
        <taxon>Cylindrospermum</taxon>
    </lineage>
</organism>
<dbReference type="Proteomes" id="UP000010475">
    <property type="component" value="Chromosome"/>
</dbReference>
<dbReference type="InterPro" id="IPR043129">
    <property type="entry name" value="ATPase_NBD"/>
</dbReference>
<dbReference type="PATRIC" id="fig|56107.3.peg.556"/>
<dbReference type="AlphaFoldDB" id="K9WRK8"/>
<dbReference type="HOGENOM" id="CLU_277057_0_0_3"/>
<dbReference type="Gene3D" id="3.30.420.40">
    <property type="match status" value="2"/>
</dbReference>
<dbReference type="STRING" id="56107.Cylst_0499"/>
<accession>K9WRK8</accession>